<dbReference type="VEuPathDB" id="FungiDB:NCU01176"/>
<feature type="compositionally biased region" description="Polar residues" evidence="1">
    <location>
        <begin position="1077"/>
        <end position="1098"/>
    </location>
</feature>
<dbReference type="PANTHER" id="PTHR38700">
    <property type="entry name" value="YALI0E22418P"/>
    <property type="match status" value="1"/>
</dbReference>
<dbReference type="InterPro" id="IPR011993">
    <property type="entry name" value="PH-like_dom_sf"/>
</dbReference>
<feature type="compositionally biased region" description="Basic and acidic residues" evidence="1">
    <location>
        <begin position="1039"/>
        <end position="1050"/>
    </location>
</feature>
<feature type="region of interest" description="Disordered" evidence="1">
    <location>
        <begin position="892"/>
        <end position="920"/>
    </location>
</feature>
<name>Q8X0Y7_NEUCS</name>
<feature type="compositionally biased region" description="Basic and acidic residues" evidence="1">
    <location>
        <begin position="218"/>
        <end position="237"/>
    </location>
</feature>
<feature type="compositionally biased region" description="Low complexity" evidence="1">
    <location>
        <begin position="1219"/>
        <end position="1237"/>
    </location>
</feature>
<reference evidence="2" key="1">
    <citation type="submission" date="2002-01" db="EMBL/GenBank/DDBJ databases">
        <authorList>
            <person name="Schulte U."/>
            <person name="Aign V."/>
            <person name="Hoheisel J."/>
            <person name="Brandt P."/>
            <person name="Fartmann B."/>
            <person name="Holland R."/>
            <person name="Nyakatura G."/>
            <person name="Mewes H.W."/>
            <person name="Mannhaupt G."/>
        </authorList>
    </citation>
    <scope>NUCLEOTIDE SEQUENCE</scope>
</reference>
<feature type="region of interest" description="Disordered" evidence="1">
    <location>
        <begin position="194"/>
        <end position="237"/>
    </location>
</feature>
<proteinExistence type="predicted"/>
<accession>Q8X0Y7</accession>
<feature type="compositionally biased region" description="Basic and acidic residues" evidence="1">
    <location>
        <begin position="1007"/>
        <end position="1016"/>
    </location>
</feature>
<feature type="compositionally biased region" description="Polar residues" evidence="1">
    <location>
        <begin position="1058"/>
        <end position="1069"/>
    </location>
</feature>
<dbReference type="EMBL" id="AL670009">
    <property type="protein sequence ID" value="CAD21354.1"/>
    <property type="molecule type" value="Genomic_DNA"/>
</dbReference>
<feature type="compositionally biased region" description="Low complexity" evidence="1">
    <location>
        <begin position="328"/>
        <end position="349"/>
    </location>
</feature>
<evidence type="ECO:0000256" key="1">
    <source>
        <dbReference type="SAM" id="MobiDB-lite"/>
    </source>
</evidence>
<feature type="region of interest" description="Disordered" evidence="1">
    <location>
        <begin position="467"/>
        <end position="537"/>
    </location>
</feature>
<dbReference type="Gene3D" id="2.30.29.30">
    <property type="entry name" value="Pleckstrin-homology domain (PH domain)/Phosphotyrosine-binding domain (PTB)"/>
    <property type="match status" value="1"/>
</dbReference>
<gene>
    <name evidence="2" type="primary">123A4.010</name>
</gene>
<dbReference type="SUPFAM" id="SSF54236">
    <property type="entry name" value="Ubiquitin-like"/>
    <property type="match status" value="1"/>
</dbReference>
<feature type="region of interest" description="Disordered" evidence="1">
    <location>
        <begin position="278"/>
        <end position="363"/>
    </location>
</feature>
<dbReference type="InterPro" id="IPR029071">
    <property type="entry name" value="Ubiquitin-like_domsf"/>
</dbReference>
<reference evidence="2" key="2">
    <citation type="submission" date="2002-01" db="EMBL/GenBank/DDBJ databases">
        <authorList>
            <person name="German Neurospora genome project"/>
        </authorList>
    </citation>
    <scope>NUCLEOTIDE SEQUENCE</scope>
</reference>
<dbReference type="AlphaFoldDB" id="Q8X0Y7"/>
<dbReference type="PANTHER" id="PTHR38700:SF1">
    <property type="entry name" value="PH DOMAIN-CONTAINING PROTEIN"/>
    <property type="match status" value="1"/>
</dbReference>
<evidence type="ECO:0000313" key="2">
    <source>
        <dbReference type="EMBL" id="CAD21354.1"/>
    </source>
</evidence>
<dbReference type="HOGENOM" id="CLU_250130_0_0_1"/>
<organism evidence="2">
    <name type="scientific">Neurospora crassa</name>
    <dbReference type="NCBI Taxonomy" id="5141"/>
    <lineage>
        <taxon>Eukaryota</taxon>
        <taxon>Fungi</taxon>
        <taxon>Dikarya</taxon>
        <taxon>Ascomycota</taxon>
        <taxon>Pezizomycotina</taxon>
        <taxon>Sordariomycetes</taxon>
        <taxon>Sordariomycetidae</taxon>
        <taxon>Sordariales</taxon>
        <taxon>Sordariaceae</taxon>
        <taxon>Neurospora</taxon>
    </lineage>
</organism>
<dbReference type="SUPFAM" id="SSF50729">
    <property type="entry name" value="PH domain-like"/>
    <property type="match status" value="1"/>
</dbReference>
<sequence length="1248" mass="137596">MSSSVALVETLLAPELRPKRASSPRHCSALRERSRCVSLSDGTVTVPPTSSARGSIIIIITSTWQDQDRRKKRADVGSLPAISAPYKKGHRRCPATAAANWGYGKKKWKGGSRNPRSKLLLTSGKWRENLDHLLENEVEAAGDNADAAGTTGTSVTTPLLVAQVPQSAPAAAVVPGAVPSPTSGTSQSLWISARTGKEKPSKPPLHLLPLTKYNSNDDVNRNNKWEEVPGFDGDSRDLQPVPASAYWLSTSSPPSLLAHPSPLSSPASKPRLQLQLSVHKLKGWPERGRSTTIRRKRGWIKWQQQQRKKGRRRLTVGEKGPLPPVPISPSSSPSSEPAHPSPTTTTQQQHHPKRKQTQTQKQAHSYLGLDVHLNLHTNHHSNSPALVRFLVSATATDCAKVDVINETRNWLEQLFKDTIGDTTARERELAHGQDHHHSFLLPLPLVSGWHHSPFDLATGYGCQPVNGAEERPRSPRHAQAEQAASVHIKDQEGLALDKGSNLNETKGIKNNTTGAGGLDSQTLQTSVPRVDTGADSRTLAERCKLETNMFMDHHHQASAVPPSPALSHSSFSLRGRNRVFGKLPFLSRSRNPESPTHIEIASPISPLQPEPPTSTSPVSPASSMGAPIDKTRSRSGDAKTYAGSGGRGIVPLQDEVPRGAVNGADRGVTVDLKVEVDTTTVDILLAYAGKTGLLVNVNTSMVIEAYTPLGLERRLRRYERIRDVLNTWDQDMQNVLIIQTENDRSDENLDLASVPREQKIPTGFVLPLQHSHRPGKWTKRYITLLENGQLVSSKKPDAKLSDKDVLSICHLSDFDIYMPTEAQKRKELRPPKKYCYAIKSQQKATIFLSADNFVHYFSTEDAAVARQFSARVQAWRSWYLVNKVLQLHKKMQEREVEKPPQLSSAPHKPRRAVNDVNADDHKIKASVDESSYPIGTFKPLIDLSRFDKPIDEFDKDWKADRSRQQASQQPPLQLQKVRKATQEEIEAPFGTSGLLGNIYEERKLAQKEGERKKLEVVTDQPFTDRPSLLNGGLVTSPTEETRQHDGRCEPKAWLPSTLDHTATQRSTRAPSVRRSAPSHQSPPSQYAPSQYAPSQYAPSQHERGRETHRRQQPNQQLKPSAPLVDLTPKFVEPPQWSREGLGRGVRAPEGMPLVDMATGPQLAPGAKPLDLPPRTLVRREPSTRTSASRPGTSAGSVRAVSRASSALEEPRGLLGQTDRSSNVSVQRAQSVRVGSSSRRARNGSTYNY</sequence>
<dbReference type="OMA" id="HSHRPGK"/>
<feature type="compositionally biased region" description="Polar residues" evidence="1">
    <location>
        <begin position="500"/>
        <end position="527"/>
    </location>
</feature>
<protein>
    <submittedName>
        <fullName evidence="2">Uncharacterized protein 123A4.010</fullName>
    </submittedName>
</protein>
<feature type="region of interest" description="Disordered" evidence="1">
    <location>
        <begin position="586"/>
        <end position="653"/>
    </location>
</feature>
<dbReference type="Gene3D" id="3.10.20.90">
    <property type="entry name" value="Phosphatidylinositol 3-kinase Catalytic Subunit, Chain A, domain 1"/>
    <property type="match status" value="1"/>
</dbReference>
<feature type="compositionally biased region" description="Low complexity" evidence="1">
    <location>
        <begin position="1193"/>
        <end position="1206"/>
    </location>
</feature>
<feature type="region of interest" description="Disordered" evidence="1">
    <location>
        <begin position="1007"/>
        <end position="1248"/>
    </location>
</feature>